<dbReference type="InterPro" id="IPR041228">
    <property type="entry name" value="Dynein_C"/>
</dbReference>
<evidence type="ECO:0000256" key="10">
    <source>
        <dbReference type="ARBA" id="ARBA00023175"/>
    </source>
</evidence>
<dbReference type="FunFam" id="3.10.490.20:FF:000009">
    <property type="entry name" value="Dynein heavy chain 4"/>
    <property type="match status" value="1"/>
</dbReference>
<keyword evidence="9" id="KW-0969">Cilium</keyword>
<evidence type="ECO:0000313" key="19">
    <source>
        <dbReference type="Proteomes" id="UP000265618"/>
    </source>
</evidence>
<dbReference type="AlphaFoldDB" id="A0A9K3GL38"/>
<dbReference type="Gene3D" id="1.20.1270.280">
    <property type="match status" value="1"/>
</dbReference>
<evidence type="ECO:0000256" key="3">
    <source>
        <dbReference type="ARBA" id="ARBA00022490"/>
    </source>
</evidence>
<dbReference type="FunFam" id="1.10.8.720:FF:000001">
    <property type="entry name" value="dynein heavy chain 7, axonemal"/>
    <property type="match status" value="1"/>
</dbReference>
<dbReference type="FunFam" id="1.20.1270.280:FF:000001">
    <property type="entry name" value="dynein heavy chain 7, axonemal"/>
    <property type="match status" value="1"/>
</dbReference>
<name>A0A9K3GL38_9EUKA</name>
<evidence type="ECO:0000256" key="6">
    <source>
        <dbReference type="ARBA" id="ARBA00022840"/>
    </source>
</evidence>
<dbReference type="FunFam" id="1.10.8.1220:FF:000001">
    <property type="entry name" value="Dynein axonemal heavy chain 5"/>
    <property type="match status" value="1"/>
</dbReference>
<feature type="coiled-coil region" evidence="13">
    <location>
        <begin position="168"/>
        <end position="202"/>
    </location>
</feature>
<feature type="domain" description="Dynein heavy chain ATP-binding dynein motor region" evidence="15">
    <location>
        <begin position="6"/>
        <end position="227"/>
    </location>
</feature>
<dbReference type="InterPro" id="IPR041658">
    <property type="entry name" value="AAA_lid_11"/>
</dbReference>
<dbReference type="FunFam" id="3.40.50.300:FF:000362">
    <property type="entry name" value="Dynein, axonemal, heavy chain 6"/>
    <property type="match status" value="1"/>
</dbReference>
<dbReference type="Gene3D" id="1.10.8.720">
    <property type="entry name" value="Region D6 of dynein motor"/>
    <property type="match status" value="1"/>
</dbReference>
<protein>
    <submittedName>
        <fullName evidence="18">Dynein heavy chain 1, axonemal</fullName>
    </submittedName>
</protein>
<dbReference type="Gene3D" id="3.10.490.20">
    <property type="match status" value="1"/>
</dbReference>
<evidence type="ECO:0000256" key="4">
    <source>
        <dbReference type="ARBA" id="ARBA00022701"/>
    </source>
</evidence>
<keyword evidence="6" id="KW-0067">ATP-binding</keyword>
<evidence type="ECO:0000313" key="18">
    <source>
        <dbReference type="EMBL" id="GIQ86877.1"/>
    </source>
</evidence>
<dbReference type="InterPro" id="IPR027417">
    <property type="entry name" value="P-loop_NTPase"/>
</dbReference>
<dbReference type="InterPro" id="IPR026983">
    <property type="entry name" value="DHC"/>
</dbReference>
<evidence type="ECO:0000256" key="5">
    <source>
        <dbReference type="ARBA" id="ARBA00022741"/>
    </source>
</evidence>
<organism evidence="18 19">
    <name type="scientific">Kipferlia bialata</name>
    <dbReference type="NCBI Taxonomy" id="797122"/>
    <lineage>
        <taxon>Eukaryota</taxon>
        <taxon>Metamonada</taxon>
        <taxon>Carpediemonas-like organisms</taxon>
        <taxon>Kipferlia</taxon>
    </lineage>
</organism>
<feature type="domain" description="Dynein heavy chain C-terminal" evidence="17">
    <location>
        <begin position="768"/>
        <end position="1080"/>
    </location>
</feature>
<evidence type="ECO:0000259" key="15">
    <source>
        <dbReference type="Pfam" id="PF12781"/>
    </source>
</evidence>
<dbReference type="Pfam" id="PF12781">
    <property type="entry name" value="AAA_9"/>
    <property type="match status" value="1"/>
</dbReference>
<dbReference type="GO" id="GO:0008569">
    <property type="term" value="F:minus-end-directed microtubule motor activity"/>
    <property type="evidence" value="ECO:0007669"/>
    <property type="project" value="InterPro"/>
</dbReference>
<evidence type="ECO:0000256" key="12">
    <source>
        <dbReference type="ARBA" id="ARBA00023273"/>
    </source>
</evidence>
<feature type="domain" description="Dynein heavy chain AAA lid" evidence="16">
    <location>
        <begin position="623"/>
        <end position="761"/>
    </location>
</feature>
<keyword evidence="5" id="KW-0547">Nucleotide-binding</keyword>
<dbReference type="GO" id="GO:0051959">
    <property type="term" value="F:dynein light intermediate chain binding"/>
    <property type="evidence" value="ECO:0007669"/>
    <property type="project" value="InterPro"/>
</dbReference>
<dbReference type="InterPro" id="IPR035706">
    <property type="entry name" value="AAA_9"/>
</dbReference>
<dbReference type="GO" id="GO:0007018">
    <property type="term" value="P:microtubule-based movement"/>
    <property type="evidence" value="ECO:0007669"/>
    <property type="project" value="InterPro"/>
</dbReference>
<dbReference type="Pfam" id="PF18198">
    <property type="entry name" value="AAA_lid_11"/>
    <property type="match status" value="1"/>
</dbReference>
<dbReference type="InterPro" id="IPR004273">
    <property type="entry name" value="Dynein_heavy_D6_P-loop"/>
</dbReference>
<dbReference type="OrthoDB" id="5593012at2759"/>
<evidence type="ECO:0000256" key="1">
    <source>
        <dbReference type="ARBA" id="ARBA00004138"/>
    </source>
</evidence>
<evidence type="ECO:0000259" key="17">
    <source>
        <dbReference type="Pfam" id="PF18199"/>
    </source>
</evidence>
<dbReference type="InterPro" id="IPR042219">
    <property type="entry name" value="AAA_lid_11_sf"/>
</dbReference>
<keyword evidence="7" id="KW-0243">Dynein</keyword>
<evidence type="ECO:0000256" key="2">
    <source>
        <dbReference type="ARBA" id="ARBA00004245"/>
    </source>
</evidence>
<evidence type="ECO:0000259" key="14">
    <source>
        <dbReference type="Pfam" id="PF03028"/>
    </source>
</evidence>
<evidence type="ECO:0000256" key="13">
    <source>
        <dbReference type="SAM" id="Coils"/>
    </source>
</evidence>
<accession>A0A9K3GL38</accession>
<gene>
    <name evidence="18" type="ORF">KIPB_008807</name>
</gene>
<dbReference type="Gene3D" id="6.10.140.1060">
    <property type="match status" value="1"/>
</dbReference>
<feature type="non-terminal residue" evidence="18">
    <location>
        <position position="1085"/>
    </location>
</feature>
<comment type="subcellular location">
    <subcellularLocation>
        <location evidence="1">Cell projection</location>
        <location evidence="1">Cilium</location>
    </subcellularLocation>
    <subcellularLocation>
        <location evidence="2">Cytoplasm</location>
        <location evidence="2">Cytoskeleton</location>
    </subcellularLocation>
</comment>
<dbReference type="InterPro" id="IPR043160">
    <property type="entry name" value="Dynein_C_barrel"/>
</dbReference>
<keyword evidence="10" id="KW-0505">Motor protein</keyword>
<dbReference type="FunFam" id="3.40.50.300:FF:001145">
    <property type="entry name" value="Putative dynein heavy chain"/>
    <property type="match status" value="1"/>
</dbReference>
<dbReference type="GO" id="GO:0005874">
    <property type="term" value="C:microtubule"/>
    <property type="evidence" value="ECO:0007669"/>
    <property type="project" value="UniProtKB-KW"/>
</dbReference>
<keyword evidence="19" id="KW-1185">Reference proteome</keyword>
<evidence type="ECO:0000259" key="16">
    <source>
        <dbReference type="Pfam" id="PF18198"/>
    </source>
</evidence>
<keyword evidence="8 13" id="KW-0175">Coiled coil</keyword>
<keyword evidence="4" id="KW-0493">Microtubule</keyword>
<evidence type="ECO:0000256" key="9">
    <source>
        <dbReference type="ARBA" id="ARBA00023069"/>
    </source>
</evidence>
<evidence type="ECO:0000256" key="8">
    <source>
        <dbReference type="ARBA" id="ARBA00023054"/>
    </source>
</evidence>
<dbReference type="Pfam" id="PF03028">
    <property type="entry name" value="Dynein_heavy"/>
    <property type="match status" value="1"/>
</dbReference>
<proteinExistence type="predicted"/>
<dbReference type="PANTHER" id="PTHR22878">
    <property type="entry name" value="DYNEIN HEAVY CHAIN 6, AXONEMAL-LIKE-RELATED"/>
    <property type="match status" value="1"/>
</dbReference>
<dbReference type="PANTHER" id="PTHR22878:SF73">
    <property type="entry name" value="DYNEIN AXONEMAL HEAVY CHAIN 1"/>
    <property type="match status" value="1"/>
</dbReference>
<comment type="caution">
    <text evidence="18">The sequence shown here is derived from an EMBL/GenBank/DDBJ whole genome shotgun (WGS) entry which is preliminary data.</text>
</comment>
<dbReference type="Pfam" id="PF18199">
    <property type="entry name" value="Dynein_C"/>
    <property type="match status" value="1"/>
</dbReference>
<reference evidence="18 19" key="1">
    <citation type="journal article" date="2018" name="PLoS ONE">
        <title>The draft genome of Kipferlia bialata reveals reductive genome evolution in fornicate parasites.</title>
        <authorList>
            <person name="Tanifuji G."/>
            <person name="Takabayashi S."/>
            <person name="Kume K."/>
            <person name="Takagi M."/>
            <person name="Nakayama T."/>
            <person name="Kamikawa R."/>
            <person name="Inagaki Y."/>
            <person name="Hashimoto T."/>
        </authorList>
    </citation>
    <scope>NUCLEOTIDE SEQUENCE [LARGE SCALE GENOMIC DNA]</scope>
    <source>
        <strain evidence="18">NY0173</strain>
    </source>
</reference>
<dbReference type="Proteomes" id="UP000265618">
    <property type="component" value="Unassembled WGS sequence"/>
</dbReference>
<keyword evidence="12" id="KW-0966">Cell projection</keyword>
<dbReference type="GO" id="GO:0045505">
    <property type="term" value="F:dynein intermediate chain binding"/>
    <property type="evidence" value="ECO:0007669"/>
    <property type="project" value="InterPro"/>
</dbReference>
<evidence type="ECO:0000256" key="7">
    <source>
        <dbReference type="ARBA" id="ARBA00023017"/>
    </source>
</evidence>
<dbReference type="GO" id="GO:0005929">
    <property type="term" value="C:cilium"/>
    <property type="evidence" value="ECO:0007669"/>
    <property type="project" value="UniProtKB-SubCell"/>
</dbReference>
<keyword evidence="3" id="KW-0963">Cytoplasm</keyword>
<dbReference type="GO" id="GO:0030286">
    <property type="term" value="C:dynein complex"/>
    <property type="evidence" value="ECO:0007669"/>
    <property type="project" value="UniProtKB-KW"/>
</dbReference>
<dbReference type="Gene3D" id="1.10.8.1220">
    <property type="match status" value="1"/>
</dbReference>
<evidence type="ECO:0000256" key="11">
    <source>
        <dbReference type="ARBA" id="ARBA00023212"/>
    </source>
</evidence>
<feature type="domain" description="Dynein heavy chain region D6 P-loop" evidence="14">
    <location>
        <begin position="475"/>
        <end position="590"/>
    </location>
</feature>
<dbReference type="EMBL" id="BDIP01002821">
    <property type="protein sequence ID" value="GIQ86877.1"/>
    <property type="molecule type" value="Genomic_DNA"/>
</dbReference>
<dbReference type="GO" id="GO:0005524">
    <property type="term" value="F:ATP binding"/>
    <property type="evidence" value="ECO:0007669"/>
    <property type="project" value="UniProtKB-KW"/>
</dbReference>
<sequence>DPVQVRSWILNGLPSDNHSIENAVFLKNSSRWPLIIDPQGQANKWVKHTERENNLDVIKLSDKDFLRTLENDIRFGKPVLLENVGTELDPALESVLLKQTFKQGGSLMIRLGDQTIPYNQSFKLYITTKLANPVYSPETSVKVQLLNFAITPGGLEDQLLGIVVQKERPDLEAQKNEIVQNNARMKAELKALEDKILQLLSESEGDILADETLIDTLSQSKTTSTDIKAEVAKAEETEKLIDVTRLGYKPVAVRASCLFFVLTDMATIDPMYQYSLQWFIALFGTCIDQAKKSDDLEERLYNLIDYFTYHLYLTVCRSLFEKHKLLFSLLLALRIRQRGNNLNHNEFRLFLVGTMASEARLPKPEMVAGWLSDSAWLEILELDSLPAFTGIAQSFQDPDTAKQWHLYYDSATPHERDIPFKHDSLDAFQRLLPLKCIRPDKVQNYVRVLVSSDLDSRFIEPPTFDLGLSYVDSHSTSPLVFVLSAGADPAAALRSFADQKKMGKKLFSISLGQGQGARATKLIRDGCETGSWVLLQNCHLALSWMTELERLVEQLQGNPGVVHRDFRLWLTSMPSPKFPVSVLQNSVKMTNEPPRGLRANLLQSYSGFTDDVLEESTTKPQLYKKLLFGLCAFHAIVLERRQFGPLGFNIPYDFTYGDLDCCIKQLSLLLEKYEDVPYSVIKFLFGDINYGGRVTDDHDRHTLLTIVEDFLNPNLLTDGSSISCDGSVVSLPAARQQDYISAIRNLPMQPSPNAFGFHNNADITSALAETDLFCSSLLSLQPKEVGAEAEADSDSEGEEKGEGGGLLAEVVNSLLNRIPDLFDLGAVEAKYPTKYEESMNTVLVQECIRYNKLLTVIKASLIDMSKAIRGISIMSAELEKVGDSLYNNSVPALWNKVSYPSLKPLGTWFADLQARCEFIAKWVEEGSPKVFWISGLFFPQAFLTGTLQNYARRHVVPIDTVSFTFTVLDEHGLEGEPKERAEDGCFVRGLYLEGCRWDWDRHSLGDSRPKELYTSVPLIHILPQQHAQEAEGVYHCPVYRTLTRAGTLSTTGHSTNFMLMMDLPSECDAAVWTKAGVAMFASLAN</sequence>
<dbReference type="Gene3D" id="3.40.50.300">
    <property type="entry name" value="P-loop containing nucleotide triphosphate hydrolases"/>
    <property type="match status" value="2"/>
</dbReference>
<keyword evidence="11" id="KW-0206">Cytoskeleton</keyword>